<evidence type="ECO:0000256" key="5">
    <source>
        <dbReference type="ARBA" id="ARBA00023136"/>
    </source>
</evidence>
<proteinExistence type="inferred from homology"/>
<evidence type="ECO:0000313" key="10">
    <source>
        <dbReference type="Proteomes" id="UP000712045"/>
    </source>
</evidence>
<dbReference type="InterPro" id="IPR049453">
    <property type="entry name" value="Memb_transporter_dom"/>
</dbReference>
<comment type="similarity">
    <text evidence="6">Belongs to the YccS/YhfK family.</text>
</comment>
<feature type="transmembrane region" description="Helical" evidence="7">
    <location>
        <begin position="207"/>
        <end position="226"/>
    </location>
</feature>
<evidence type="ECO:0000259" key="8">
    <source>
        <dbReference type="Pfam" id="PF13515"/>
    </source>
</evidence>
<feature type="domain" description="Integral membrane bound transporter" evidence="8">
    <location>
        <begin position="126"/>
        <end position="250"/>
    </location>
</feature>
<evidence type="ECO:0000313" key="9">
    <source>
        <dbReference type="EMBL" id="MBM7058777.1"/>
    </source>
</evidence>
<feature type="non-terminal residue" evidence="9">
    <location>
        <position position="1"/>
    </location>
</feature>
<keyword evidence="3 7" id="KW-0812">Transmembrane</keyword>
<evidence type="ECO:0000256" key="3">
    <source>
        <dbReference type="ARBA" id="ARBA00022692"/>
    </source>
</evidence>
<evidence type="ECO:0000256" key="2">
    <source>
        <dbReference type="ARBA" id="ARBA00022475"/>
    </source>
</evidence>
<feature type="transmembrane region" description="Helical" evidence="7">
    <location>
        <begin position="238"/>
        <end position="256"/>
    </location>
</feature>
<comment type="caution">
    <text evidence="9">The sequence shown here is derived from an EMBL/GenBank/DDBJ whole genome shotgun (WGS) entry which is preliminary data.</text>
</comment>
<evidence type="ECO:0000256" key="7">
    <source>
        <dbReference type="SAM" id="Phobius"/>
    </source>
</evidence>
<reference evidence="9 10" key="1">
    <citation type="submission" date="2021-02" db="EMBL/GenBank/DDBJ databases">
        <title>Genome Streptomyces sp. RHZ10.</title>
        <authorList>
            <person name="Besaury L."/>
        </authorList>
    </citation>
    <scope>NUCLEOTIDE SEQUENCE [LARGE SCALE GENOMIC DNA]</scope>
    <source>
        <strain evidence="9 10">RHZ10</strain>
    </source>
</reference>
<evidence type="ECO:0000256" key="1">
    <source>
        <dbReference type="ARBA" id="ARBA00004651"/>
    </source>
</evidence>
<comment type="subcellular location">
    <subcellularLocation>
        <location evidence="1">Cell membrane</location>
        <topology evidence="1">Multi-pass membrane protein</topology>
    </subcellularLocation>
</comment>
<protein>
    <submittedName>
        <fullName evidence="9">FUSC family protein</fullName>
    </submittedName>
</protein>
<evidence type="ECO:0000256" key="4">
    <source>
        <dbReference type="ARBA" id="ARBA00022989"/>
    </source>
</evidence>
<dbReference type="Proteomes" id="UP000712045">
    <property type="component" value="Unassembled WGS sequence"/>
</dbReference>
<feature type="transmembrane region" description="Helical" evidence="7">
    <location>
        <begin position="169"/>
        <end position="195"/>
    </location>
</feature>
<dbReference type="EMBL" id="JAFEUF010000400">
    <property type="protein sequence ID" value="MBM7058777.1"/>
    <property type="molecule type" value="Genomic_DNA"/>
</dbReference>
<dbReference type="PANTHER" id="PTHR30509:SF9">
    <property type="entry name" value="MULTIDRUG RESISTANCE PROTEIN MDTO"/>
    <property type="match status" value="1"/>
</dbReference>
<gene>
    <name evidence="9" type="ORF">JS521_34525</name>
</gene>
<dbReference type="PANTHER" id="PTHR30509">
    <property type="entry name" value="P-HYDROXYBENZOIC ACID EFFLUX PUMP SUBUNIT-RELATED"/>
    <property type="match status" value="1"/>
</dbReference>
<keyword evidence="2" id="KW-1003">Cell membrane</keyword>
<evidence type="ECO:0000256" key="6">
    <source>
        <dbReference type="ARBA" id="ARBA00043993"/>
    </source>
</evidence>
<keyword evidence="5 7" id="KW-0472">Membrane</keyword>
<dbReference type="RefSeq" id="WP_205086822.1">
    <property type="nucleotide sequence ID" value="NZ_JAFEUF010000400.1"/>
</dbReference>
<organism evidence="9 10">
    <name type="scientific">Streptomyces durocortorensis</name>
    <dbReference type="NCBI Taxonomy" id="2811104"/>
    <lineage>
        <taxon>Bacteria</taxon>
        <taxon>Bacillati</taxon>
        <taxon>Actinomycetota</taxon>
        <taxon>Actinomycetes</taxon>
        <taxon>Kitasatosporales</taxon>
        <taxon>Streptomycetaceae</taxon>
        <taxon>Streptomyces</taxon>
    </lineage>
</organism>
<dbReference type="Pfam" id="PF13515">
    <property type="entry name" value="FUSC_2"/>
    <property type="match status" value="1"/>
</dbReference>
<name>A0ABS2IA37_9ACTN</name>
<accession>A0ABS2IA37</accession>
<keyword evidence="10" id="KW-1185">Reference proteome</keyword>
<keyword evidence="4 7" id="KW-1133">Transmembrane helix</keyword>
<sequence>HRNAAAAAVHAAWQCLLASGRPTPVRRSLERLVVHAEAAFAAPGPGAGAADPDRLREWAALTRARGPAPPPAPGTADELHGIDAERAALRAPEGRRANRRALLRRLGPGSPLLPVAVRTLAGCAFAGYLCAALGVGRPYWAIVTAASLYQANISLSWNRTLQRTLGNLLGVLVFAVVLPLSRTGPLALVCCCLFFSFAAEALITRNYWLGSVAVTPMALLVLEFGGAHPAGELIGDRVLDTLLGAAAGFLAATLVTNRRAAGRVERALDAADRARAAADRVAADPRSVPAERDRARRTLTASLVELREAGDTAAGEWWQRALPEQRLLAAEQAGHRTLAATAQRRGPTVHAPSIGAE</sequence>